<reference evidence="4 5" key="1">
    <citation type="submission" date="2022-10" db="EMBL/GenBank/DDBJ databases">
        <title>Janthinobacterium sp. hw3 Genome sequencing.</title>
        <authorList>
            <person name="Park S."/>
        </authorList>
    </citation>
    <scope>NUCLEOTIDE SEQUENCE [LARGE SCALE GENOMIC DNA]</scope>
    <source>
        <strain evidence="5">hw3</strain>
    </source>
</reference>
<name>A0ABT5K434_9BURK</name>
<dbReference type="PROSITE" id="PS50887">
    <property type="entry name" value="GGDEF"/>
    <property type="match status" value="1"/>
</dbReference>
<dbReference type="PROSITE" id="PS50885">
    <property type="entry name" value="HAMP"/>
    <property type="match status" value="1"/>
</dbReference>
<dbReference type="InterPro" id="IPR035919">
    <property type="entry name" value="EAL_sf"/>
</dbReference>
<dbReference type="EMBL" id="JAQQXR010000008">
    <property type="protein sequence ID" value="MDC8759766.1"/>
    <property type="molecule type" value="Genomic_DNA"/>
</dbReference>
<accession>A0ABT5K434</accession>
<evidence type="ECO:0000259" key="3">
    <source>
        <dbReference type="PROSITE" id="PS50887"/>
    </source>
</evidence>
<feature type="domain" description="EAL" evidence="1">
    <location>
        <begin position="420"/>
        <end position="674"/>
    </location>
</feature>
<evidence type="ECO:0000259" key="1">
    <source>
        <dbReference type="PROSITE" id="PS50883"/>
    </source>
</evidence>
<evidence type="ECO:0000259" key="2">
    <source>
        <dbReference type="PROSITE" id="PS50885"/>
    </source>
</evidence>
<dbReference type="Proteomes" id="UP001221208">
    <property type="component" value="Unassembled WGS sequence"/>
</dbReference>
<dbReference type="Pfam" id="PF00990">
    <property type="entry name" value="GGDEF"/>
    <property type="match status" value="1"/>
</dbReference>
<dbReference type="InterPro" id="IPR029787">
    <property type="entry name" value="Nucleotide_cyclase"/>
</dbReference>
<gene>
    <name evidence="4" type="ORF">OIK44_19455</name>
</gene>
<feature type="domain" description="HAMP" evidence="2">
    <location>
        <begin position="172"/>
        <end position="218"/>
    </location>
</feature>
<dbReference type="InterPro" id="IPR000160">
    <property type="entry name" value="GGDEF_dom"/>
</dbReference>
<dbReference type="RefSeq" id="WP_273673131.1">
    <property type="nucleotide sequence ID" value="NZ_JAQQXR010000008.1"/>
</dbReference>
<evidence type="ECO:0000313" key="4">
    <source>
        <dbReference type="EMBL" id="MDC8759766.1"/>
    </source>
</evidence>
<dbReference type="PANTHER" id="PTHR33121:SF70">
    <property type="entry name" value="SIGNALING PROTEIN YKOW"/>
    <property type="match status" value="1"/>
</dbReference>
<protein>
    <submittedName>
        <fullName evidence="4">GGDEF domain-containing protein</fullName>
    </submittedName>
</protein>
<dbReference type="CDD" id="cd06225">
    <property type="entry name" value="HAMP"/>
    <property type="match status" value="1"/>
</dbReference>
<dbReference type="InterPro" id="IPR050706">
    <property type="entry name" value="Cyclic-di-GMP_PDE-like"/>
</dbReference>
<keyword evidence="5" id="KW-1185">Reference proteome</keyword>
<dbReference type="Gene3D" id="3.20.20.450">
    <property type="entry name" value="EAL domain"/>
    <property type="match status" value="1"/>
</dbReference>
<dbReference type="InterPro" id="IPR001633">
    <property type="entry name" value="EAL_dom"/>
</dbReference>
<dbReference type="CDD" id="cd01949">
    <property type="entry name" value="GGDEF"/>
    <property type="match status" value="1"/>
</dbReference>
<dbReference type="SUPFAM" id="SSF141868">
    <property type="entry name" value="EAL domain-like"/>
    <property type="match status" value="1"/>
</dbReference>
<dbReference type="SMART" id="SM00267">
    <property type="entry name" value="GGDEF"/>
    <property type="match status" value="1"/>
</dbReference>
<evidence type="ECO:0000313" key="5">
    <source>
        <dbReference type="Proteomes" id="UP001221208"/>
    </source>
</evidence>
<feature type="domain" description="GGDEF" evidence="3">
    <location>
        <begin position="278"/>
        <end position="411"/>
    </location>
</feature>
<dbReference type="SMART" id="SM00052">
    <property type="entry name" value="EAL"/>
    <property type="match status" value="1"/>
</dbReference>
<comment type="caution">
    <text evidence="4">The sequence shown here is derived from an EMBL/GenBank/DDBJ whole genome shotgun (WGS) entry which is preliminary data.</text>
</comment>
<dbReference type="CDD" id="cd01948">
    <property type="entry name" value="EAL"/>
    <property type="match status" value="1"/>
</dbReference>
<dbReference type="Gene3D" id="6.10.340.10">
    <property type="match status" value="1"/>
</dbReference>
<dbReference type="PANTHER" id="PTHR33121">
    <property type="entry name" value="CYCLIC DI-GMP PHOSPHODIESTERASE PDEF"/>
    <property type="match status" value="1"/>
</dbReference>
<dbReference type="SUPFAM" id="SSF55073">
    <property type="entry name" value="Nucleotide cyclase"/>
    <property type="match status" value="1"/>
</dbReference>
<dbReference type="InterPro" id="IPR043128">
    <property type="entry name" value="Rev_trsase/Diguanyl_cyclase"/>
</dbReference>
<dbReference type="Pfam" id="PF00563">
    <property type="entry name" value="EAL"/>
    <property type="match status" value="1"/>
</dbReference>
<sequence length="688" mass="76194">MFTPIFFLILAVSGIRYKLLIDAETANASARYHAEAQELGKYLASTLLPIAGERDHAAVQAILSSALPLNQDLALIRWDCPNKHMEIANPAAGRQRYPDWFGGLTGIGALRQSFPVALKPGGSGMLSLTFAPTLPTNRIWDAMLKQASISGVSILLIYLLLGLILSANRQMLRHLAQATDRFQHGDYDARMRVRGTPESRALATTFNNMAGEVQTLLTSLRASEKSLGDQLAQTVQMQSALQQMSWQNYHDVLTGLPNRTALAARFEQDLFLARERQRMLAVCLIDVDHFQGVNDRFGAESGDDILKQVAARLHAFANQTHYSARLGGDEFVMLLSGPGDTAAIERIVAQLLEELSQAYLCDGQKLALSVSVGVAVYAGKETSTETLLRHADHAVYQAKLTGRNKYHFFDAGLDEEVRTHHNQRTEIRQALLAGEFRLYYQPKVNMRAGDVVGMEALLRWQHPRRGVLGPLQFLPMVEQTDLIIDIGEWVLRQALWQMQRWTAAGRHWIVSVNIAARHFQQADFVSRLKAILAEFPGVRASMLELEILESSALDDIEHVRRVMRACQQLGITFALDDFGTGYSSMSYLKRLPANILKIDQSFVRNMLNDRDDLHLVGAVIGLAKSFKLTVIAEGVETVAHGSRLMQMGCDLAQGYGIARPMPADAVLKWAAAFAPAPEWRAAATLSAA</sequence>
<dbReference type="SMART" id="SM00304">
    <property type="entry name" value="HAMP"/>
    <property type="match status" value="1"/>
</dbReference>
<dbReference type="PROSITE" id="PS50883">
    <property type="entry name" value="EAL"/>
    <property type="match status" value="1"/>
</dbReference>
<dbReference type="InterPro" id="IPR003660">
    <property type="entry name" value="HAMP_dom"/>
</dbReference>
<dbReference type="NCBIfam" id="TIGR00254">
    <property type="entry name" value="GGDEF"/>
    <property type="match status" value="1"/>
</dbReference>
<dbReference type="Gene3D" id="3.30.70.270">
    <property type="match status" value="1"/>
</dbReference>
<organism evidence="4 5">
    <name type="scientific">Janthinobacterium fluminis</name>
    <dbReference type="NCBI Taxonomy" id="2987524"/>
    <lineage>
        <taxon>Bacteria</taxon>
        <taxon>Pseudomonadati</taxon>
        <taxon>Pseudomonadota</taxon>
        <taxon>Betaproteobacteria</taxon>
        <taxon>Burkholderiales</taxon>
        <taxon>Oxalobacteraceae</taxon>
        <taxon>Janthinobacterium</taxon>
    </lineage>
</organism>
<proteinExistence type="predicted"/>
<dbReference type="Pfam" id="PF00672">
    <property type="entry name" value="HAMP"/>
    <property type="match status" value="1"/>
</dbReference>